<feature type="domain" description="Fibronectin type-III" evidence="2">
    <location>
        <begin position="321"/>
        <end position="422"/>
    </location>
</feature>
<proteinExistence type="predicted"/>
<evidence type="ECO:0000313" key="3">
    <source>
        <dbReference type="EMBL" id="KKR34464.1"/>
    </source>
</evidence>
<accession>A0A0G0Q260</accession>
<feature type="transmembrane region" description="Helical" evidence="1">
    <location>
        <begin position="834"/>
        <end position="856"/>
    </location>
</feature>
<dbReference type="Gene3D" id="2.60.40.10">
    <property type="entry name" value="Immunoglobulins"/>
    <property type="match status" value="1"/>
</dbReference>
<dbReference type="SUPFAM" id="SSF49464">
    <property type="entry name" value="Carboxypeptidase regulatory domain-like"/>
    <property type="match status" value="2"/>
</dbReference>
<keyword evidence="1" id="KW-0812">Transmembrane</keyword>
<dbReference type="PROSITE" id="PS50853">
    <property type="entry name" value="FN3"/>
    <property type="match status" value="1"/>
</dbReference>
<reference evidence="3 4" key="1">
    <citation type="journal article" date="2015" name="Nature">
        <title>rRNA introns, odd ribosomes, and small enigmatic genomes across a large radiation of phyla.</title>
        <authorList>
            <person name="Brown C.T."/>
            <person name="Hug L.A."/>
            <person name="Thomas B.C."/>
            <person name="Sharon I."/>
            <person name="Castelle C.J."/>
            <person name="Singh A."/>
            <person name="Wilkins M.J."/>
            <person name="Williams K.H."/>
            <person name="Banfield J.F."/>
        </authorList>
    </citation>
    <scope>NUCLEOTIDE SEQUENCE [LARGE SCALE GENOMIC DNA]</scope>
</reference>
<dbReference type="Proteomes" id="UP000034539">
    <property type="component" value="Unassembled WGS sequence"/>
</dbReference>
<keyword evidence="1" id="KW-1133">Transmembrane helix</keyword>
<dbReference type="AlphaFoldDB" id="A0A0G0Q260"/>
<evidence type="ECO:0000313" key="4">
    <source>
        <dbReference type="Proteomes" id="UP000034539"/>
    </source>
</evidence>
<dbReference type="Gene3D" id="2.60.40.1120">
    <property type="entry name" value="Carboxypeptidase-like, regulatory domain"/>
    <property type="match status" value="2"/>
</dbReference>
<dbReference type="CDD" id="cd00063">
    <property type="entry name" value="FN3"/>
    <property type="match status" value="1"/>
</dbReference>
<evidence type="ECO:0000256" key="1">
    <source>
        <dbReference type="SAM" id="Phobius"/>
    </source>
</evidence>
<evidence type="ECO:0000259" key="2">
    <source>
        <dbReference type="PROSITE" id="PS50853"/>
    </source>
</evidence>
<feature type="transmembrane region" description="Helical" evidence="1">
    <location>
        <begin position="862"/>
        <end position="881"/>
    </location>
</feature>
<comment type="caution">
    <text evidence="3">The sequence shown here is derived from an EMBL/GenBank/DDBJ whole genome shotgun (WGS) entry which is preliminary data.</text>
</comment>
<keyword evidence="1" id="KW-0472">Membrane</keyword>
<dbReference type="InterPro" id="IPR003961">
    <property type="entry name" value="FN3_dom"/>
</dbReference>
<sequence>MRKGLIFAIILFFGIFVPVFASYPPTSRTYLKLNRQKISSTVSGTLCHKPSTDNPGTEGKVSITFPDDFAIDSSIAGWTTNTENLPSGSVVWPGIGSAAFSVLSKTVTFISDDLPSSSSLYCFNFESTSSFTSPTPGDKKVPVITYTGGNEEIDFMELGIPILRNDHLTITGQISETPNDFLLDISKMTSGETYSQDSTMEFQIKFSSLLLYNIPLTIEASWPGGEIEGAAGSTVDVVEYVTDSASTGYNETSPVIDLVNKRITWNIRPLTAGKKDQSVFFKLRTNSLYQGTRKVKGKVVARVITDDISMERSADFSYLYSPQKTETEVPGTTSTMITLRSVTHDQAVITISTQEETKSEVNYGTMATILNYKIGGSQYLKENIITIDKLLPETAYYFRVTSITKEGISTVTDIFSFTTAEISVAPEVEEESIVFTSADVILSNPETQKKGPPSFTLPQGGSYNFRFKLNKPETVKEVRGTIRNKTVLGITSEEIIEPSSSETTLFERLPGVFEGRLKTPDTMGTYEIYIRVIDYYGNIVENKLGEVYVSEKFTVRNRKTGQPVEGAQILLYLYNPRTRLYNLIPEKIIPIRNPSYTDIKGQISFPLSPGRYKAQIAAIGYKPEEVEFPIGSKPGEDYPKVHLKSEPFNLFTAGLYYWTIISDLVRSSQSYIQKLSYSVRFFEINALFATFILIFLTLLSFSARLRIPLHSMIEYFLHRTRIATIHKKMGERIKGRIFDEETGKAVTYASVYLIDTDKNKIVGHCLSDDYGDFSFIKYSGKFYELEVMKEGYEPIVFHESEIESVEMGGYLLTIHKHDIGPTIKEKAKLYSAKTFSLFFETLLILSVVSEFSLGYALGWYKIAPFLSISIFNLVLWIIHLGHLRSEKNIF</sequence>
<protein>
    <recommendedName>
        <fullName evidence="2">Fibronectin type-III domain-containing protein</fullName>
    </recommendedName>
</protein>
<gene>
    <name evidence="3" type="ORF">UT63_C0001G0031</name>
</gene>
<organism evidence="3 4">
    <name type="scientific">Candidatus Gottesmanbacteria bacterium GW2011_GWC2_39_8</name>
    <dbReference type="NCBI Taxonomy" id="1618450"/>
    <lineage>
        <taxon>Bacteria</taxon>
        <taxon>Candidatus Gottesmaniibacteriota</taxon>
    </lineage>
</organism>
<feature type="transmembrane region" description="Helical" evidence="1">
    <location>
        <begin position="684"/>
        <end position="703"/>
    </location>
</feature>
<name>A0A0G0Q260_9BACT</name>
<dbReference type="InterPro" id="IPR013783">
    <property type="entry name" value="Ig-like_fold"/>
</dbReference>
<dbReference type="InterPro" id="IPR008969">
    <property type="entry name" value="CarboxyPept-like_regulatory"/>
</dbReference>
<dbReference type="EMBL" id="LBXN01000001">
    <property type="protein sequence ID" value="KKR34464.1"/>
    <property type="molecule type" value="Genomic_DNA"/>
</dbReference>